<dbReference type="Gene3D" id="3.30.110.40">
    <property type="entry name" value="TusA-like domain"/>
    <property type="match status" value="1"/>
</dbReference>
<dbReference type="OrthoDB" id="9801500at2"/>
<proteinExistence type="predicted"/>
<dbReference type="Proteomes" id="UP000294830">
    <property type="component" value="Unassembled WGS sequence"/>
</dbReference>
<keyword evidence="3" id="KW-1185">Reference proteome</keyword>
<dbReference type="RefSeq" id="WP_131839928.1">
    <property type="nucleotide sequence ID" value="NZ_SLWB01000013.1"/>
</dbReference>
<organism evidence="2 3">
    <name type="scientific">Acetobacteroides hydrogenigenes</name>
    <dbReference type="NCBI Taxonomy" id="979970"/>
    <lineage>
        <taxon>Bacteria</taxon>
        <taxon>Pseudomonadati</taxon>
        <taxon>Bacteroidota</taxon>
        <taxon>Bacteroidia</taxon>
        <taxon>Bacteroidales</taxon>
        <taxon>Rikenellaceae</taxon>
        <taxon>Acetobacteroides</taxon>
    </lineage>
</organism>
<evidence type="ECO:0000313" key="3">
    <source>
        <dbReference type="Proteomes" id="UP000294830"/>
    </source>
</evidence>
<dbReference type="InterPro" id="IPR027396">
    <property type="entry name" value="DsrEFH-like"/>
</dbReference>
<dbReference type="NCBIfam" id="TIGR03527">
    <property type="entry name" value="selenium_YedF"/>
    <property type="match status" value="1"/>
</dbReference>
<gene>
    <name evidence="2" type="ORF">CLV25_11326</name>
</gene>
<sequence length="199" mass="21350">MVEVNCIGQKCPLPLISTKKALVEHPNEVLVITIDNEISCSNLESYLTDNGVEFSVVKNGTLSTITTGSKSTITPLKEPEPYCSTSSDQGYIVVLDGTEMGQGSSELGTILLKGFLTALSENDSLPVELICYNGGVKLASSDSAFCEYLKKLNGKGVKVTLCGTCVDFYGIKETLAVGEISNMYYILNRLSSSLKIVKP</sequence>
<evidence type="ECO:0000259" key="1">
    <source>
        <dbReference type="Pfam" id="PF01206"/>
    </source>
</evidence>
<dbReference type="EMBL" id="SLWB01000013">
    <property type="protein sequence ID" value="TCN64502.1"/>
    <property type="molecule type" value="Genomic_DNA"/>
</dbReference>
<name>A0A4R2ECD4_9BACT</name>
<dbReference type="InterPro" id="IPR036868">
    <property type="entry name" value="TusA-like_sf"/>
</dbReference>
<dbReference type="Pfam" id="PF02635">
    <property type="entry name" value="DsrE"/>
    <property type="match status" value="1"/>
</dbReference>
<dbReference type="Gene3D" id="3.40.1260.10">
    <property type="entry name" value="DsrEFH-like"/>
    <property type="match status" value="1"/>
</dbReference>
<comment type="caution">
    <text evidence="2">The sequence shown here is derived from an EMBL/GenBank/DDBJ whole genome shotgun (WGS) entry which is preliminary data.</text>
</comment>
<dbReference type="InterPro" id="IPR019870">
    <property type="entry name" value="Se_metab_YedF"/>
</dbReference>
<dbReference type="Pfam" id="PF01206">
    <property type="entry name" value="TusA"/>
    <property type="match status" value="1"/>
</dbReference>
<dbReference type="InterPro" id="IPR003787">
    <property type="entry name" value="Sulphur_relay_DsrE/F-like"/>
</dbReference>
<dbReference type="SUPFAM" id="SSF64307">
    <property type="entry name" value="SirA-like"/>
    <property type="match status" value="1"/>
</dbReference>
<dbReference type="AlphaFoldDB" id="A0A4R2ECD4"/>
<evidence type="ECO:0000313" key="2">
    <source>
        <dbReference type="EMBL" id="TCN64502.1"/>
    </source>
</evidence>
<dbReference type="InterPro" id="IPR001455">
    <property type="entry name" value="TusA-like"/>
</dbReference>
<dbReference type="SUPFAM" id="SSF75169">
    <property type="entry name" value="DsrEFH-like"/>
    <property type="match status" value="1"/>
</dbReference>
<accession>A0A4R2ECD4</accession>
<feature type="domain" description="UPF0033" evidence="1">
    <location>
        <begin position="3"/>
        <end position="61"/>
    </location>
</feature>
<reference evidence="2 3" key="1">
    <citation type="submission" date="2019-03" db="EMBL/GenBank/DDBJ databases">
        <title>Genomic Encyclopedia of Archaeal and Bacterial Type Strains, Phase II (KMG-II): from individual species to whole genera.</title>
        <authorList>
            <person name="Goeker M."/>
        </authorList>
    </citation>
    <scope>NUCLEOTIDE SEQUENCE [LARGE SCALE GENOMIC DNA]</scope>
    <source>
        <strain evidence="2 3">RL-C</strain>
    </source>
</reference>
<protein>
    <submittedName>
        <fullName evidence="2">Selenium metabolism protein YedF</fullName>
    </submittedName>
</protein>